<proteinExistence type="predicted"/>
<protein>
    <submittedName>
        <fullName evidence="1">Uncharacterized protein</fullName>
    </submittedName>
</protein>
<evidence type="ECO:0000313" key="1">
    <source>
        <dbReference type="EMBL" id="VDI55447.1"/>
    </source>
</evidence>
<organism evidence="1 2">
    <name type="scientific">Mytilus galloprovincialis</name>
    <name type="common">Mediterranean mussel</name>
    <dbReference type="NCBI Taxonomy" id="29158"/>
    <lineage>
        <taxon>Eukaryota</taxon>
        <taxon>Metazoa</taxon>
        <taxon>Spiralia</taxon>
        <taxon>Lophotrochozoa</taxon>
        <taxon>Mollusca</taxon>
        <taxon>Bivalvia</taxon>
        <taxon>Autobranchia</taxon>
        <taxon>Pteriomorphia</taxon>
        <taxon>Mytilida</taxon>
        <taxon>Mytiloidea</taxon>
        <taxon>Mytilidae</taxon>
        <taxon>Mytilinae</taxon>
        <taxon>Mytilus</taxon>
    </lineage>
</organism>
<name>A0A8B6FY31_MYTGA</name>
<dbReference type="AlphaFoldDB" id="A0A8B6FY31"/>
<comment type="caution">
    <text evidence="1">The sequence shown here is derived from an EMBL/GenBank/DDBJ whole genome shotgun (WGS) entry which is preliminary data.</text>
</comment>
<reference evidence="1" key="1">
    <citation type="submission" date="2018-11" db="EMBL/GenBank/DDBJ databases">
        <authorList>
            <person name="Alioto T."/>
            <person name="Alioto T."/>
        </authorList>
    </citation>
    <scope>NUCLEOTIDE SEQUENCE</scope>
</reference>
<dbReference type="OrthoDB" id="447743at2759"/>
<sequence length="174" mass="19560">MLENNYSNTSVQKGGVPGVQGCLEHTSVLTKTIQEVKAKTGDLTVMCSNGSTSRISRSDEQRVRNVIWGQSATNKSIYGWHDKITAKSDSGRIGRKWVTKSAIEDVESRFRHRDIVALVTSGEDDLVLATFSNHYGKCRQEVSRGTRLEESHERKLTKYQELVLTDVKEKNWGT</sequence>
<evidence type="ECO:0000313" key="2">
    <source>
        <dbReference type="Proteomes" id="UP000596742"/>
    </source>
</evidence>
<accession>A0A8B6FY31</accession>
<keyword evidence="2" id="KW-1185">Reference proteome</keyword>
<dbReference type="EMBL" id="UYJE01007506">
    <property type="protein sequence ID" value="VDI55447.1"/>
    <property type="molecule type" value="Genomic_DNA"/>
</dbReference>
<dbReference type="Proteomes" id="UP000596742">
    <property type="component" value="Unassembled WGS sequence"/>
</dbReference>
<gene>
    <name evidence="1" type="ORF">MGAL_10B046317</name>
</gene>